<evidence type="ECO:0000259" key="4">
    <source>
        <dbReference type="Pfam" id="PF04755"/>
    </source>
</evidence>
<organism evidence="5 6">
    <name type="scientific">Solanum verrucosum</name>
    <dbReference type="NCBI Taxonomy" id="315347"/>
    <lineage>
        <taxon>Eukaryota</taxon>
        <taxon>Viridiplantae</taxon>
        <taxon>Streptophyta</taxon>
        <taxon>Embryophyta</taxon>
        <taxon>Tracheophyta</taxon>
        <taxon>Spermatophyta</taxon>
        <taxon>Magnoliopsida</taxon>
        <taxon>eudicotyledons</taxon>
        <taxon>Gunneridae</taxon>
        <taxon>Pentapetalae</taxon>
        <taxon>asterids</taxon>
        <taxon>lamiids</taxon>
        <taxon>Solanales</taxon>
        <taxon>Solanaceae</taxon>
        <taxon>Solanoideae</taxon>
        <taxon>Solaneae</taxon>
        <taxon>Solanum</taxon>
    </lineage>
</organism>
<keyword evidence="3" id="KW-0809">Transit peptide</keyword>
<gene>
    <name evidence="5" type="ORF">MTR67_047271</name>
</gene>
<feature type="domain" description="Plastid lipid-associated protein/fibrillin conserved" evidence="4">
    <location>
        <begin position="72"/>
        <end position="169"/>
    </location>
</feature>
<comment type="subcellular location">
    <subcellularLocation>
        <location evidence="1">Plastid</location>
    </subcellularLocation>
</comment>
<evidence type="ECO:0000256" key="1">
    <source>
        <dbReference type="ARBA" id="ARBA00004474"/>
    </source>
</evidence>
<evidence type="ECO:0000313" key="6">
    <source>
        <dbReference type="Proteomes" id="UP001234989"/>
    </source>
</evidence>
<dbReference type="Proteomes" id="UP001234989">
    <property type="component" value="Chromosome 11"/>
</dbReference>
<dbReference type="Pfam" id="PF04755">
    <property type="entry name" value="PAP_fibrillin"/>
    <property type="match status" value="2"/>
</dbReference>
<evidence type="ECO:0000313" key="5">
    <source>
        <dbReference type="EMBL" id="WMV53886.1"/>
    </source>
</evidence>
<dbReference type="InterPro" id="IPR006843">
    <property type="entry name" value="PAP/fibrillin_dom"/>
</dbReference>
<reference evidence="5" key="1">
    <citation type="submission" date="2023-08" db="EMBL/GenBank/DDBJ databases">
        <title>A de novo genome assembly of Solanum verrucosum Schlechtendal, a Mexican diploid species geographically isolated from the other diploid A-genome species in potato relatives.</title>
        <authorList>
            <person name="Hosaka K."/>
        </authorList>
    </citation>
    <scope>NUCLEOTIDE SEQUENCE</scope>
    <source>
        <tissue evidence="5">Young leaves</tissue>
    </source>
</reference>
<feature type="domain" description="Plastid lipid-associated protein/fibrillin conserved" evidence="4">
    <location>
        <begin position="196"/>
        <end position="221"/>
    </location>
</feature>
<dbReference type="EMBL" id="CP133622">
    <property type="protein sequence ID" value="WMV53886.1"/>
    <property type="molecule type" value="Genomic_DNA"/>
</dbReference>
<dbReference type="InterPro" id="IPR039633">
    <property type="entry name" value="PAP"/>
</dbReference>
<dbReference type="PANTHER" id="PTHR31906">
    <property type="entry name" value="PLASTID-LIPID-ASSOCIATED PROTEIN 4, CHLOROPLASTIC-RELATED"/>
    <property type="match status" value="1"/>
</dbReference>
<evidence type="ECO:0000256" key="3">
    <source>
        <dbReference type="ARBA" id="ARBA00022946"/>
    </source>
</evidence>
<name>A0AAF0UZ13_SOLVR</name>
<proteinExistence type="predicted"/>
<dbReference type="GO" id="GO:0009536">
    <property type="term" value="C:plastid"/>
    <property type="evidence" value="ECO:0007669"/>
    <property type="project" value="UniProtKB-SubCell"/>
</dbReference>
<protein>
    <recommendedName>
        <fullName evidence="4">Plastid lipid-associated protein/fibrillin conserved domain-containing protein</fullName>
    </recommendedName>
</protein>
<sequence length="225" mass="25732">MATKALIQPQIRVSHLSPPLPNTIEMMIRNNIINSPRNFNKISRFVQQRTIFAAPEQQQQSNVEVSHSTSSQVKIQLYDALQGINRGIFGVSSDKKFEIEELVKQLESENPTFEPTLSLDKVAGNWKLIYSTISILGSKRTKLGLRDFITLGDLYQNIDISQRVDIFYNNSGITPDQLMNVFQKNYNLLLGIFNPEGWLEITYVDENLRIGRDDKGNIFVLERVN</sequence>
<evidence type="ECO:0000256" key="2">
    <source>
        <dbReference type="ARBA" id="ARBA00022640"/>
    </source>
</evidence>
<dbReference type="AlphaFoldDB" id="A0AAF0UZ13"/>
<accession>A0AAF0UZ13</accession>
<keyword evidence="2" id="KW-0934">Plastid</keyword>
<keyword evidence="6" id="KW-1185">Reference proteome</keyword>